<organism evidence="2 3">
    <name type="scientific">Leishmania tarentolae</name>
    <name type="common">Sauroleishmania tarentolae</name>
    <dbReference type="NCBI Taxonomy" id="5689"/>
    <lineage>
        <taxon>Eukaryota</taxon>
        <taxon>Discoba</taxon>
        <taxon>Euglenozoa</taxon>
        <taxon>Kinetoplastea</taxon>
        <taxon>Metakinetoplastina</taxon>
        <taxon>Trypanosomatida</taxon>
        <taxon>Trypanosomatidae</taxon>
        <taxon>Leishmaniinae</taxon>
        <taxon>Leishmania</taxon>
        <taxon>lizard Leishmania</taxon>
    </lineage>
</organism>
<protein>
    <submittedName>
        <fullName evidence="2">Unspecified product</fullName>
    </submittedName>
</protein>
<feature type="region of interest" description="Disordered" evidence="1">
    <location>
        <begin position="1"/>
        <end position="48"/>
    </location>
</feature>
<dbReference type="OrthoDB" id="265841at2759"/>
<sequence>MNINEHPEVKETSGTRAALTSPRQHLPESAQQCCSASSPHPSLASPAAEAAMSDIDVYGEHSTCLASHDDCDTPRYIPCKARYGVGSTAVLVELLHGMED</sequence>
<dbReference type="Proteomes" id="UP000419144">
    <property type="component" value="Unassembled WGS sequence"/>
</dbReference>
<comment type="caution">
    <text evidence="2">The sequence shown here is derived from an EMBL/GenBank/DDBJ whole genome shotgun (WGS) entry which is preliminary data.</text>
</comment>
<dbReference type="AlphaFoldDB" id="A0A640KB97"/>
<evidence type="ECO:0000313" key="2">
    <source>
        <dbReference type="EMBL" id="GET86578.1"/>
    </source>
</evidence>
<feature type="compositionally biased region" description="Low complexity" evidence="1">
    <location>
        <begin position="35"/>
        <end position="48"/>
    </location>
</feature>
<evidence type="ECO:0000256" key="1">
    <source>
        <dbReference type="SAM" id="MobiDB-lite"/>
    </source>
</evidence>
<reference evidence="2" key="1">
    <citation type="submission" date="2019-11" db="EMBL/GenBank/DDBJ databases">
        <title>Leishmania tarentolae CDS.</title>
        <authorList>
            <person name="Goto Y."/>
            <person name="Yamagishi J."/>
        </authorList>
    </citation>
    <scope>NUCLEOTIDE SEQUENCE [LARGE SCALE GENOMIC DNA]</scope>
    <source>
        <strain evidence="2">Parrot Tar II</strain>
    </source>
</reference>
<dbReference type="VEuPathDB" id="TriTrypDB:LtaPh_1014900"/>
<feature type="compositionally biased region" description="Basic and acidic residues" evidence="1">
    <location>
        <begin position="1"/>
        <end position="13"/>
    </location>
</feature>
<accession>A0A640KB97</accession>
<gene>
    <name evidence="2" type="ORF">LtaPh_1014900</name>
</gene>
<name>A0A640KB97_LEITA</name>
<keyword evidence="3" id="KW-1185">Reference proteome</keyword>
<dbReference type="EMBL" id="BLBS01000012">
    <property type="protein sequence ID" value="GET86578.1"/>
    <property type="molecule type" value="Genomic_DNA"/>
</dbReference>
<proteinExistence type="predicted"/>
<evidence type="ECO:0000313" key="3">
    <source>
        <dbReference type="Proteomes" id="UP000419144"/>
    </source>
</evidence>